<evidence type="ECO:0000313" key="3">
    <source>
        <dbReference type="Proteomes" id="UP000618445"/>
    </source>
</evidence>
<proteinExistence type="predicted"/>
<dbReference type="RefSeq" id="WP_190582660.1">
    <property type="nucleotide sequence ID" value="NZ_CAWPQU010000085.1"/>
</dbReference>
<comment type="caution">
    <text evidence="2">The sequence shown here is derived from an EMBL/GenBank/DDBJ whole genome shotgun (WGS) entry which is preliminary data.</text>
</comment>
<sequence>MQRINLRRFLLCGATVAIALSGAKSVNAQGMDVLFGQAYNTWQGWRNDAQKVQEIRARPSKLLGEGYVDRDAQRLEASLLSATSIVQQQIELLNNPEYILYLSGHWRLYPTPQGQKSGEFCSAFFSRNGVMLTLSGPGGDYKGALLTFMSTDIPKPDKMETVKVTLTQDDEPSVTTHAFNYSPPNMPFGAIVFAVPTIDAALSNMKDVQVFKVEMNGKPVAKINWHSGLAASRELRRCVNGQPYTVTTIDIMPTNMKYDYDRNRKK</sequence>
<keyword evidence="1" id="KW-0732">Signal</keyword>
<gene>
    <name evidence="2" type="ORF">H6G05_24855</name>
</gene>
<reference evidence="2 3" key="1">
    <citation type="journal article" date="2020" name="ISME J.">
        <title>Comparative genomics reveals insights into cyanobacterial evolution and habitat adaptation.</title>
        <authorList>
            <person name="Chen M.Y."/>
            <person name="Teng W.K."/>
            <person name="Zhao L."/>
            <person name="Hu C.X."/>
            <person name="Zhou Y.K."/>
            <person name="Han B.P."/>
            <person name="Song L.R."/>
            <person name="Shu W.S."/>
        </authorList>
    </citation>
    <scope>NUCLEOTIDE SEQUENCE [LARGE SCALE GENOMIC DNA]</scope>
    <source>
        <strain evidence="2 3">FACHB-1050</strain>
    </source>
</reference>
<accession>A0ABR8CI60</accession>
<dbReference type="EMBL" id="JACJQY010000086">
    <property type="protein sequence ID" value="MBD2320050.1"/>
    <property type="molecule type" value="Genomic_DNA"/>
</dbReference>
<protein>
    <submittedName>
        <fullName evidence="2">Uncharacterized protein</fullName>
    </submittedName>
</protein>
<feature type="chain" id="PRO_5046304598" evidence="1">
    <location>
        <begin position="29"/>
        <end position="266"/>
    </location>
</feature>
<evidence type="ECO:0000313" key="2">
    <source>
        <dbReference type="EMBL" id="MBD2320050.1"/>
    </source>
</evidence>
<keyword evidence="3" id="KW-1185">Reference proteome</keyword>
<organism evidence="2 3">
    <name type="scientific">Phormidium tenue FACHB-1050</name>
    <dbReference type="NCBI Taxonomy" id="2692857"/>
    <lineage>
        <taxon>Bacteria</taxon>
        <taxon>Bacillati</taxon>
        <taxon>Cyanobacteriota</taxon>
        <taxon>Cyanophyceae</taxon>
        <taxon>Oscillatoriophycideae</taxon>
        <taxon>Oscillatoriales</taxon>
        <taxon>Oscillatoriaceae</taxon>
        <taxon>Phormidium</taxon>
    </lineage>
</organism>
<evidence type="ECO:0000256" key="1">
    <source>
        <dbReference type="SAM" id="SignalP"/>
    </source>
</evidence>
<name>A0ABR8CI60_9CYAN</name>
<dbReference type="Proteomes" id="UP000618445">
    <property type="component" value="Unassembled WGS sequence"/>
</dbReference>
<feature type="signal peptide" evidence="1">
    <location>
        <begin position="1"/>
        <end position="28"/>
    </location>
</feature>